<protein>
    <submittedName>
        <fullName evidence="2">Putative nucleotidyltransferase with HDIG domain</fullName>
    </submittedName>
</protein>
<accession>A0A4R6U5D1</accession>
<evidence type="ECO:0000259" key="1">
    <source>
        <dbReference type="PROSITE" id="PS51833"/>
    </source>
</evidence>
<dbReference type="InterPro" id="IPR013976">
    <property type="entry name" value="HDOD"/>
</dbReference>
<keyword evidence="3" id="KW-1185">Reference proteome</keyword>
<evidence type="ECO:0000313" key="2">
    <source>
        <dbReference type="EMBL" id="TDQ40043.1"/>
    </source>
</evidence>
<dbReference type="GO" id="GO:0016740">
    <property type="term" value="F:transferase activity"/>
    <property type="evidence" value="ECO:0007669"/>
    <property type="project" value="UniProtKB-KW"/>
</dbReference>
<evidence type="ECO:0000313" key="3">
    <source>
        <dbReference type="Proteomes" id="UP000294575"/>
    </source>
</evidence>
<dbReference type="PANTHER" id="PTHR33525:SF3">
    <property type="entry name" value="RIBONUCLEASE Y"/>
    <property type="match status" value="1"/>
</dbReference>
<dbReference type="EMBL" id="SNYK01000001">
    <property type="protein sequence ID" value="TDQ40043.1"/>
    <property type="molecule type" value="Genomic_DNA"/>
</dbReference>
<dbReference type="PROSITE" id="PS51833">
    <property type="entry name" value="HDOD"/>
    <property type="match status" value="1"/>
</dbReference>
<dbReference type="SUPFAM" id="SSF109604">
    <property type="entry name" value="HD-domain/PDEase-like"/>
    <property type="match status" value="1"/>
</dbReference>
<proteinExistence type="predicted"/>
<dbReference type="NCBIfam" id="TIGR00277">
    <property type="entry name" value="HDIG"/>
    <property type="match status" value="1"/>
</dbReference>
<dbReference type="Proteomes" id="UP000294575">
    <property type="component" value="Unassembled WGS sequence"/>
</dbReference>
<gene>
    <name evidence="2" type="ORF">DFQ45_101176</name>
</gene>
<dbReference type="Gene3D" id="1.10.3210.10">
    <property type="entry name" value="Hypothetical protein af1432"/>
    <property type="match status" value="1"/>
</dbReference>
<dbReference type="PANTHER" id="PTHR33525">
    <property type="match status" value="1"/>
</dbReference>
<organism evidence="2 3">
    <name type="scientific">Thiopseudomonas denitrificans</name>
    <dbReference type="NCBI Taxonomy" id="1501432"/>
    <lineage>
        <taxon>Bacteria</taxon>
        <taxon>Pseudomonadati</taxon>
        <taxon>Pseudomonadota</taxon>
        <taxon>Gammaproteobacteria</taxon>
        <taxon>Pseudomonadales</taxon>
        <taxon>Pseudomonadaceae</taxon>
        <taxon>Thiopseudomonas</taxon>
    </lineage>
</organism>
<keyword evidence="2" id="KW-0808">Transferase</keyword>
<dbReference type="InterPro" id="IPR052340">
    <property type="entry name" value="RNase_Y/CdgJ"/>
</dbReference>
<feature type="domain" description="HDOD" evidence="1">
    <location>
        <begin position="47"/>
        <end position="230"/>
    </location>
</feature>
<dbReference type="InterPro" id="IPR003607">
    <property type="entry name" value="HD/PDEase_dom"/>
</dbReference>
<reference evidence="2 3" key="1">
    <citation type="submission" date="2019-03" db="EMBL/GenBank/DDBJ databases">
        <title>Genomic Encyclopedia of Type Strains, Phase IV (KMG-IV): sequencing the most valuable type-strain genomes for metagenomic binning, comparative biology and taxonomic classification.</title>
        <authorList>
            <person name="Goeker M."/>
        </authorList>
    </citation>
    <scope>NUCLEOTIDE SEQUENCE [LARGE SCALE GENOMIC DNA]</scope>
    <source>
        <strain evidence="2 3">DSM 28679</strain>
    </source>
</reference>
<name>A0A4R6U5D1_9GAMM</name>
<dbReference type="AlphaFoldDB" id="A0A4R6U5D1"/>
<dbReference type="InterPro" id="IPR006675">
    <property type="entry name" value="HDIG_dom"/>
</dbReference>
<dbReference type="CDD" id="cd00077">
    <property type="entry name" value="HDc"/>
    <property type="match status" value="1"/>
</dbReference>
<dbReference type="Pfam" id="PF08668">
    <property type="entry name" value="HDOD"/>
    <property type="match status" value="1"/>
</dbReference>
<sequence>MHYDRLQATVAGFAGFVRQDLELHVKERALQLLKQIEHDIAANRMILPSLPEVAVRVRQLLGNADCSITALEQQISKDAAMAARLLKVANSSIMSRGNKVSSLHHAIVNLGFSLVGSLVTQMAILQTMSKSRDVGRLEGFVASSLRISSLSHSIADQFDHLDPELASLGGLLHDIGKLPLREYLYSNPEFSMDERLQFELILHPYVGAILLKHWSMPDVLIQIAFYHERIMRDSPGQLPDYIDVVLAANLMHYGTDQGRYRAFRNQPIPALQKCLRTDRLAELEGSIEDRMEMALALIEN</sequence>
<comment type="caution">
    <text evidence="2">The sequence shown here is derived from an EMBL/GenBank/DDBJ whole genome shotgun (WGS) entry which is preliminary data.</text>
</comment>